<dbReference type="InterPro" id="IPR043132">
    <property type="entry name" value="BCAT-like_C"/>
</dbReference>
<evidence type="ECO:0000313" key="2">
    <source>
        <dbReference type="Proteomes" id="UP001183619"/>
    </source>
</evidence>
<dbReference type="RefSeq" id="WP_277105662.1">
    <property type="nucleotide sequence ID" value="NZ_BAAAJS010000036.1"/>
</dbReference>
<organism evidence="1 2">
    <name type="scientific">Corynebacterium felinum</name>
    <dbReference type="NCBI Taxonomy" id="131318"/>
    <lineage>
        <taxon>Bacteria</taxon>
        <taxon>Bacillati</taxon>
        <taxon>Actinomycetota</taxon>
        <taxon>Actinomycetes</taxon>
        <taxon>Mycobacteriales</taxon>
        <taxon>Corynebacteriaceae</taxon>
        <taxon>Corynebacterium</taxon>
    </lineage>
</organism>
<dbReference type="Proteomes" id="UP001183619">
    <property type="component" value="Unassembled WGS sequence"/>
</dbReference>
<keyword evidence="1" id="KW-0808">Transferase</keyword>
<protein>
    <submittedName>
        <fullName evidence="1">Branched-subunit amino acid aminotransferase/4-amino-4-deoxychorismate lyase</fullName>
    </submittedName>
</protein>
<dbReference type="InterPro" id="IPR001544">
    <property type="entry name" value="Aminotrans_IV"/>
</dbReference>
<dbReference type="Gene3D" id="3.20.10.10">
    <property type="entry name" value="D-amino Acid Aminotransferase, subunit A, domain 2"/>
    <property type="match status" value="1"/>
</dbReference>
<accession>A0ABU2B9A2</accession>
<sequence>MDDIDLLVFDGTSFVPSDDEVSGRVIIDSFPVTFGHVARLDLHVARFARACGRTISLSCVQEAIADVSYGFPRLEFHVDTHTVYLRLRSMPPRRSTTTLWVPQDYDPRERPEIKGWDLDALAVLHAHARAHGCDDALLLDATTRLPKETCYGVLAWWQDDQMCVAPRQWGVLDSVTLRRTMQLVDVTECEVSVEQLAQYPVWVGNALHSWTAVTEIVCSDGRRLAPPTNPDRLAQVREFLLG</sequence>
<proteinExistence type="predicted"/>
<name>A0ABU2B9A2_9CORY</name>
<dbReference type="Pfam" id="PF01063">
    <property type="entry name" value="Aminotran_4"/>
    <property type="match status" value="1"/>
</dbReference>
<dbReference type="InterPro" id="IPR036038">
    <property type="entry name" value="Aminotransferase-like"/>
</dbReference>
<dbReference type="GO" id="GO:0016829">
    <property type="term" value="F:lyase activity"/>
    <property type="evidence" value="ECO:0007669"/>
    <property type="project" value="UniProtKB-KW"/>
</dbReference>
<evidence type="ECO:0000313" key="1">
    <source>
        <dbReference type="EMBL" id="MDR7355178.1"/>
    </source>
</evidence>
<keyword evidence="1" id="KW-0032">Aminotransferase</keyword>
<dbReference type="SUPFAM" id="SSF56752">
    <property type="entry name" value="D-aminoacid aminotransferase-like PLP-dependent enzymes"/>
    <property type="match status" value="1"/>
</dbReference>
<keyword evidence="2" id="KW-1185">Reference proteome</keyword>
<keyword evidence="1" id="KW-0456">Lyase</keyword>
<comment type="caution">
    <text evidence="1">The sequence shown here is derived from an EMBL/GenBank/DDBJ whole genome shotgun (WGS) entry which is preliminary data.</text>
</comment>
<dbReference type="GO" id="GO:0008483">
    <property type="term" value="F:transaminase activity"/>
    <property type="evidence" value="ECO:0007669"/>
    <property type="project" value="UniProtKB-KW"/>
</dbReference>
<gene>
    <name evidence="1" type="ORF">J2S37_001716</name>
</gene>
<reference evidence="1 2" key="1">
    <citation type="submission" date="2023-07" db="EMBL/GenBank/DDBJ databases">
        <title>Sequencing the genomes of 1000 actinobacteria strains.</title>
        <authorList>
            <person name="Klenk H.-P."/>
        </authorList>
    </citation>
    <scope>NUCLEOTIDE SEQUENCE [LARGE SCALE GENOMIC DNA]</scope>
    <source>
        <strain evidence="1 2">DSM 44508</strain>
    </source>
</reference>
<dbReference type="EMBL" id="JAVDYF010000001">
    <property type="protein sequence ID" value="MDR7355178.1"/>
    <property type="molecule type" value="Genomic_DNA"/>
</dbReference>